<dbReference type="OrthoDB" id="9813719at2"/>
<keyword evidence="4" id="KW-1185">Reference proteome</keyword>
<dbReference type="RefSeq" id="WP_071634635.1">
    <property type="nucleotide sequence ID" value="NZ_MOEC01000074.1"/>
</dbReference>
<feature type="compositionally biased region" description="Basic and acidic residues" evidence="1">
    <location>
        <begin position="154"/>
        <end position="163"/>
    </location>
</feature>
<feature type="region of interest" description="Disordered" evidence="1">
    <location>
        <begin position="100"/>
        <end position="121"/>
    </location>
</feature>
<proteinExistence type="predicted"/>
<gene>
    <name evidence="3" type="ORF">BLA27_27935</name>
</gene>
<dbReference type="EMBL" id="MOEC01000074">
    <property type="protein sequence ID" value="OIS90223.1"/>
    <property type="molecule type" value="Genomic_DNA"/>
</dbReference>
<comment type="caution">
    <text evidence="3">The sequence shown here is derived from an EMBL/GenBank/DDBJ whole genome shotgun (WGS) entry which is preliminary data.</text>
</comment>
<evidence type="ECO:0000256" key="1">
    <source>
        <dbReference type="SAM" id="MobiDB-lite"/>
    </source>
</evidence>
<evidence type="ECO:0000313" key="3">
    <source>
        <dbReference type="EMBL" id="OIS90223.1"/>
    </source>
</evidence>
<dbReference type="Proteomes" id="UP000182985">
    <property type="component" value="Unassembled WGS sequence"/>
</dbReference>
<name>A0A1J6HPY1_9HYPH</name>
<feature type="domain" description="KfrB" evidence="2">
    <location>
        <begin position="118"/>
        <end position="174"/>
    </location>
</feature>
<protein>
    <recommendedName>
        <fullName evidence="2">KfrB domain-containing protein</fullName>
    </recommendedName>
</protein>
<dbReference type="Pfam" id="PF18790">
    <property type="entry name" value="KfrB"/>
    <property type="match status" value="1"/>
</dbReference>
<dbReference type="InterPro" id="IPR040782">
    <property type="entry name" value="KfrB"/>
</dbReference>
<dbReference type="AlphaFoldDB" id="A0A1J6HPY1"/>
<sequence length="200" mass="22844">MSEETRKQQKDSNHRKQENERQAELEFSRLALEAGRNMTEIPKFAKGNEPMLQEYKTGLQDARKEMETIPNSRVGSGVTRLEREVDRAIIEAQQVREAVGREKAHATDFHKHAEPGETYRGRVIGRTDSFVIQSDDSRPGSVVLHDRAAVSGAEKVRMNEHAEISYPHGRAGIVRPPQQRQMQGQQHQHQQKAASHEHER</sequence>
<evidence type="ECO:0000313" key="4">
    <source>
        <dbReference type="Proteomes" id="UP000182985"/>
    </source>
</evidence>
<feature type="region of interest" description="Disordered" evidence="1">
    <location>
        <begin position="1"/>
        <end position="25"/>
    </location>
</feature>
<feature type="region of interest" description="Disordered" evidence="1">
    <location>
        <begin position="154"/>
        <end position="200"/>
    </location>
</feature>
<organism evidence="3 4">
    <name type="scientific">Brucella cytisi</name>
    <dbReference type="NCBI Taxonomy" id="407152"/>
    <lineage>
        <taxon>Bacteria</taxon>
        <taxon>Pseudomonadati</taxon>
        <taxon>Pseudomonadota</taxon>
        <taxon>Alphaproteobacteria</taxon>
        <taxon>Hyphomicrobiales</taxon>
        <taxon>Brucellaceae</taxon>
        <taxon>Brucella/Ochrobactrum group</taxon>
        <taxon>Brucella</taxon>
    </lineage>
</organism>
<feature type="compositionally biased region" description="Low complexity" evidence="1">
    <location>
        <begin position="175"/>
        <end position="188"/>
    </location>
</feature>
<reference evidence="3 4" key="1">
    <citation type="submission" date="2016-10" db="EMBL/GenBank/DDBJ databases">
        <title>The Draft Genome Sequence of the Potato Rhizosphere Bacteria Ochrobactrum sp. IPA7.2.</title>
        <authorList>
            <person name="Gogoleva N.E."/>
            <person name="Khlopko Y.A."/>
            <person name="Burygin G.L."/>
            <person name="Plotnikov A.O."/>
        </authorList>
    </citation>
    <scope>NUCLEOTIDE SEQUENCE [LARGE SCALE GENOMIC DNA]</scope>
    <source>
        <strain evidence="3 4">IPA7.2</strain>
    </source>
</reference>
<feature type="compositionally biased region" description="Basic and acidic residues" evidence="1">
    <location>
        <begin position="100"/>
        <end position="120"/>
    </location>
</feature>
<evidence type="ECO:0000259" key="2">
    <source>
        <dbReference type="Pfam" id="PF18790"/>
    </source>
</evidence>
<accession>A0A1J6HPY1</accession>